<evidence type="ECO:0000313" key="3">
    <source>
        <dbReference type="Proteomes" id="UP000278807"/>
    </source>
</evidence>
<organism evidence="2 3">
    <name type="scientific">Rodentolepis nana</name>
    <name type="common">Dwarf tapeworm</name>
    <name type="synonym">Hymenolepis nana</name>
    <dbReference type="NCBI Taxonomy" id="102285"/>
    <lineage>
        <taxon>Eukaryota</taxon>
        <taxon>Metazoa</taxon>
        <taxon>Spiralia</taxon>
        <taxon>Lophotrochozoa</taxon>
        <taxon>Platyhelminthes</taxon>
        <taxon>Cestoda</taxon>
        <taxon>Eucestoda</taxon>
        <taxon>Cyclophyllidea</taxon>
        <taxon>Hymenolepididae</taxon>
        <taxon>Rodentolepis</taxon>
    </lineage>
</organism>
<dbReference type="EMBL" id="UZAE01001652">
    <property type="protein sequence ID" value="VDN98880.1"/>
    <property type="molecule type" value="Genomic_DNA"/>
</dbReference>
<feature type="compositionally biased region" description="Basic and acidic residues" evidence="1">
    <location>
        <begin position="1"/>
        <end position="12"/>
    </location>
</feature>
<protein>
    <submittedName>
        <fullName evidence="2">Uncharacterized protein</fullName>
    </submittedName>
</protein>
<evidence type="ECO:0000256" key="1">
    <source>
        <dbReference type="SAM" id="MobiDB-lite"/>
    </source>
</evidence>
<dbReference type="AlphaFoldDB" id="A0A3P7RX35"/>
<accession>A0A3P7RX35</accession>
<keyword evidence="3" id="KW-1185">Reference proteome</keyword>
<name>A0A3P7RX35_RODNA</name>
<evidence type="ECO:0000313" key="2">
    <source>
        <dbReference type="EMBL" id="VDN98880.1"/>
    </source>
</evidence>
<dbReference type="Proteomes" id="UP000278807">
    <property type="component" value="Unassembled WGS sequence"/>
</dbReference>
<proteinExistence type="predicted"/>
<sequence>MRERECERESKVRSSRKSSIRGAPTVRTYLAVWCCESMWMYEHNWQRSMTSWVARKHFAYAIQAMLSKITSSVISIVLSL</sequence>
<gene>
    <name evidence="2" type="ORF">HNAJ_LOCUS3021</name>
</gene>
<reference evidence="2 3" key="1">
    <citation type="submission" date="2018-11" db="EMBL/GenBank/DDBJ databases">
        <authorList>
            <consortium name="Pathogen Informatics"/>
        </authorList>
    </citation>
    <scope>NUCLEOTIDE SEQUENCE [LARGE SCALE GENOMIC DNA]</scope>
</reference>
<feature type="region of interest" description="Disordered" evidence="1">
    <location>
        <begin position="1"/>
        <end position="21"/>
    </location>
</feature>